<dbReference type="Pfam" id="PF05157">
    <property type="entry name" value="MshEN"/>
    <property type="match status" value="1"/>
</dbReference>
<evidence type="ECO:0000313" key="6">
    <source>
        <dbReference type="Proteomes" id="UP000006512"/>
    </source>
</evidence>
<dbReference type="Gene3D" id="1.10.40.70">
    <property type="match status" value="1"/>
</dbReference>
<comment type="similarity">
    <text evidence="1">Belongs to the GSP E family.</text>
</comment>
<dbReference type="EMBL" id="GL883077">
    <property type="protein sequence ID" value="EGF92864.1"/>
    <property type="molecule type" value="Genomic_DNA"/>
</dbReference>
<dbReference type="GO" id="GO:0016887">
    <property type="term" value="F:ATP hydrolysis activity"/>
    <property type="evidence" value="ECO:0007669"/>
    <property type="project" value="TreeGrafter"/>
</dbReference>
<dbReference type="GO" id="GO:0005886">
    <property type="term" value="C:plasma membrane"/>
    <property type="evidence" value="ECO:0007669"/>
    <property type="project" value="TreeGrafter"/>
</dbReference>
<keyword evidence="3" id="KW-0067">ATP-binding</keyword>
<dbReference type="PROSITE" id="PS00662">
    <property type="entry name" value="T2SP_E"/>
    <property type="match status" value="1"/>
</dbReference>
<gene>
    <name evidence="5" type="ORF">ABI_13020</name>
</gene>
<dbReference type="SMART" id="SM00382">
    <property type="entry name" value="AAA"/>
    <property type="match status" value="1"/>
</dbReference>
<dbReference type="Gene3D" id="3.30.450.90">
    <property type="match status" value="1"/>
</dbReference>
<dbReference type="Proteomes" id="UP000006512">
    <property type="component" value="Unassembled WGS sequence"/>
</dbReference>
<dbReference type="InterPro" id="IPR007831">
    <property type="entry name" value="T2SS_GspE_N"/>
</dbReference>
<dbReference type="OrthoDB" id="9804785at2"/>
<reference evidence="6" key="1">
    <citation type="submission" date="2011-03" db="EMBL/GenBank/DDBJ databases">
        <title>Draft genome sequence of Brevundimonas diminuta.</title>
        <authorList>
            <person name="Brown P.J.B."/>
            <person name="Buechlein A."/>
            <person name="Hemmerich C."/>
            <person name="Brun Y.V."/>
        </authorList>
    </citation>
    <scope>NUCLEOTIDE SEQUENCE [LARGE SCALE GENOMIC DNA]</scope>
    <source>
        <strain evidence="6">C19</strain>
    </source>
</reference>
<dbReference type="PANTHER" id="PTHR30258">
    <property type="entry name" value="TYPE II SECRETION SYSTEM PROTEIN GSPE-RELATED"/>
    <property type="match status" value="1"/>
</dbReference>
<dbReference type="InterPro" id="IPR037257">
    <property type="entry name" value="T2SS_E_N_sf"/>
</dbReference>
<dbReference type="Gene3D" id="3.40.50.300">
    <property type="entry name" value="P-loop containing nucleotide triphosphate hydrolases"/>
    <property type="match status" value="1"/>
</dbReference>
<dbReference type="SUPFAM" id="SSF160246">
    <property type="entry name" value="EspE N-terminal domain-like"/>
    <property type="match status" value="1"/>
</dbReference>
<dbReference type="RefSeq" id="WP_006272046.1">
    <property type="nucleotide sequence ID" value="NZ_GL883077.1"/>
</dbReference>
<keyword evidence="6" id="KW-1185">Reference proteome</keyword>
<dbReference type="PANTHER" id="PTHR30258:SF3">
    <property type="entry name" value="SLL1921 PROTEIN"/>
    <property type="match status" value="1"/>
</dbReference>
<dbReference type="Gene3D" id="3.30.300.160">
    <property type="entry name" value="Type II secretion system, protein E, N-terminal domain"/>
    <property type="match status" value="1"/>
</dbReference>
<evidence type="ECO:0000313" key="5">
    <source>
        <dbReference type="EMBL" id="EGF92864.1"/>
    </source>
</evidence>
<name>F4QHZ7_9CAUL</name>
<protein>
    <submittedName>
        <fullName evidence="5">General secretion pathway protein E</fullName>
    </submittedName>
</protein>
<dbReference type="CDD" id="cd01129">
    <property type="entry name" value="PulE-GspE-like"/>
    <property type="match status" value="1"/>
</dbReference>
<keyword evidence="2" id="KW-0547">Nucleotide-binding</keyword>
<dbReference type="AlphaFoldDB" id="F4QHZ7"/>
<dbReference type="SUPFAM" id="SSF52540">
    <property type="entry name" value="P-loop containing nucleoside triphosphate hydrolases"/>
    <property type="match status" value="1"/>
</dbReference>
<evidence type="ECO:0000256" key="2">
    <source>
        <dbReference type="ARBA" id="ARBA00022741"/>
    </source>
</evidence>
<organism evidence="5 6">
    <name type="scientific">Asticcacaulis biprosthecium C19</name>
    <dbReference type="NCBI Taxonomy" id="715226"/>
    <lineage>
        <taxon>Bacteria</taxon>
        <taxon>Pseudomonadati</taxon>
        <taxon>Pseudomonadota</taxon>
        <taxon>Alphaproteobacteria</taxon>
        <taxon>Caulobacterales</taxon>
        <taxon>Caulobacteraceae</taxon>
        <taxon>Asticcacaulis</taxon>
    </lineage>
</organism>
<proteinExistence type="inferred from homology"/>
<dbReference type="InterPro" id="IPR003593">
    <property type="entry name" value="AAA+_ATPase"/>
</dbReference>
<evidence type="ECO:0000256" key="1">
    <source>
        <dbReference type="ARBA" id="ARBA00006611"/>
    </source>
</evidence>
<accession>F4QHZ7</accession>
<dbReference type="InterPro" id="IPR001482">
    <property type="entry name" value="T2SS/T4SS_dom"/>
</dbReference>
<evidence type="ECO:0000259" key="4">
    <source>
        <dbReference type="PROSITE" id="PS00662"/>
    </source>
</evidence>
<dbReference type="HOGENOM" id="CLU_013446_2_2_5"/>
<dbReference type="eggNOG" id="COG2804">
    <property type="taxonomic scope" value="Bacteria"/>
</dbReference>
<dbReference type="Pfam" id="PF00437">
    <property type="entry name" value="T2SSE"/>
    <property type="match status" value="1"/>
</dbReference>
<dbReference type="GO" id="GO:0005524">
    <property type="term" value="F:ATP binding"/>
    <property type="evidence" value="ECO:0007669"/>
    <property type="project" value="UniProtKB-KW"/>
</dbReference>
<dbReference type="STRING" id="715226.ABI_13020"/>
<feature type="domain" description="Bacterial type II secretion system protein E" evidence="4">
    <location>
        <begin position="376"/>
        <end position="390"/>
    </location>
</feature>
<dbReference type="InterPro" id="IPR027417">
    <property type="entry name" value="P-loop_NTPase"/>
</dbReference>
<sequence>MSAFDIIRDDVLDHLLETGHITPEAVGRARSLSDRTAQPVEQVLNQLGLLSDDDLARAYAEVTGLPLWDPDRDPPRTDNKELGLGQEFLRKVRVVPLRLEGERLVCAACDPFDDEMKAGLSFATGRDIVFEVARLADWRRVFDAEANDVQGDSFMDERRIERDLAFVEDHSVEGLAVELVAQAFAAAVDRNASDIHFEPRRNDLLIRLRVDGRLVDYATAPADLVGPCVSRIKVLSNLNVGERRLPQDGRASFINAGRSIDVRVATSPTVFGEGAVLRLLDRANAPQSIPALSFPVPVIALLEKAVRAPHGLFLVTGPTGSGKTTTLYALLAAFRGSGKKILSVEDPVERHFDHVSQTQVQSQIGLTFASALRSFLRQDPDVILVGEIRDTETAAVAVQAAMTGHLVLASVHANTALAVAPRLRDMGVEPYQLAASVKGVMAQRLVRRLCDCKAEVPVSEALAVFAQKTGVPVPGRQFEARGCPKCRGIGYAGRIALAEGVWADDAFLTLVADGAHLEALKSWGRASGQTSMVGEGLRRIGAGETTLDEIMVIADE</sequence>
<evidence type="ECO:0000256" key="3">
    <source>
        <dbReference type="ARBA" id="ARBA00022840"/>
    </source>
</evidence>